<feature type="domain" description="DUF397" evidence="2">
    <location>
        <begin position="237"/>
        <end position="288"/>
    </location>
</feature>
<dbReference type="EMBL" id="JACGWZ010000006">
    <property type="protein sequence ID" value="MBA8826642.1"/>
    <property type="molecule type" value="Genomic_DNA"/>
</dbReference>
<sequence>MVVPIDQHLLVAFVATTFVAMVASGAGHAVRAGGAAAGAVRVPVRSPQPEWRPAKSRTLPWQRPDSPIPGPMQTRAYAREVMISLPAGEQDLRVELRVARAAALNTPRQVDVIPAERALRDAFGGDKVMAEQLRHLVELSEQDNITVRALPADLRHRTLAHDGAFVLYEFPEAAPIVHLEHYRGPAFLYDAKDVQAYREEMGCAHANDHEPRGDGEAHGHDRGRSREELSIMTVPTGWRKSSRSGPNSNCVEVGRVTDGAAVRDTKDRSAGYLTTDRARWSAFVDAIKADRFA</sequence>
<evidence type="ECO:0000259" key="3">
    <source>
        <dbReference type="Pfam" id="PF19054"/>
    </source>
</evidence>
<evidence type="ECO:0000256" key="1">
    <source>
        <dbReference type="SAM" id="MobiDB-lite"/>
    </source>
</evidence>
<comment type="caution">
    <text evidence="4">The sequence shown here is derived from an EMBL/GenBank/DDBJ whole genome shotgun (WGS) entry which is preliminary data.</text>
</comment>
<evidence type="ECO:0000313" key="4">
    <source>
        <dbReference type="EMBL" id="MBA8826642.1"/>
    </source>
</evidence>
<evidence type="ECO:0000259" key="2">
    <source>
        <dbReference type="Pfam" id="PF04149"/>
    </source>
</evidence>
<feature type="region of interest" description="Disordered" evidence="1">
    <location>
        <begin position="46"/>
        <end position="69"/>
    </location>
</feature>
<name>A0A839DXF0_9PSEU</name>
<feature type="domain" description="DUF5753" evidence="3">
    <location>
        <begin position="68"/>
        <end position="202"/>
    </location>
</feature>
<gene>
    <name evidence="4" type="ORF">FHX42_004021</name>
</gene>
<dbReference type="InterPro" id="IPR007278">
    <property type="entry name" value="DUF397"/>
</dbReference>
<dbReference type="AlphaFoldDB" id="A0A839DXF0"/>
<organism evidence="4 5">
    <name type="scientific">Halosaccharopolyspora lacisalsi</name>
    <dbReference type="NCBI Taxonomy" id="1000566"/>
    <lineage>
        <taxon>Bacteria</taxon>
        <taxon>Bacillati</taxon>
        <taxon>Actinomycetota</taxon>
        <taxon>Actinomycetes</taxon>
        <taxon>Pseudonocardiales</taxon>
        <taxon>Pseudonocardiaceae</taxon>
        <taxon>Halosaccharopolyspora</taxon>
    </lineage>
</organism>
<dbReference type="Pfam" id="PF04149">
    <property type="entry name" value="DUF397"/>
    <property type="match status" value="1"/>
</dbReference>
<dbReference type="Proteomes" id="UP000569329">
    <property type="component" value="Unassembled WGS sequence"/>
</dbReference>
<proteinExistence type="predicted"/>
<dbReference type="Pfam" id="PF19054">
    <property type="entry name" value="DUF5753"/>
    <property type="match status" value="1"/>
</dbReference>
<protein>
    <recommendedName>
        <fullName evidence="6">DUF397 domain-containing protein</fullName>
    </recommendedName>
</protein>
<dbReference type="InterPro" id="IPR043917">
    <property type="entry name" value="DUF5753"/>
</dbReference>
<keyword evidence="5" id="KW-1185">Reference proteome</keyword>
<evidence type="ECO:0000313" key="5">
    <source>
        <dbReference type="Proteomes" id="UP000569329"/>
    </source>
</evidence>
<feature type="region of interest" description="Disordered" evidence="1">
    <location>
        <begin position="205"/>
        <end position="225"/>
    </location>
</feature>
<accession>A0A839DXF0</accession>
<evidence type="ECO:0008006" key="6">
    <source>
        <dbReference type="Google" id="ProtNLM"/>
    </source>
</evidence>
<reference evidence="4 5" key="1">
    <citation type="submission" date="2020-07" db="EMBL/GenBank/DDBJ databases">
        <title>Sequencing the genomes of 1000 actinobacteria strains.</title>
        <authorList>
            <person name="Klenk H.-P."/>
        </authorList>
    </citation>
    <scope>NUCLEOTIDE SEQUENCE [LARGE SCALE GENOMIC DNA]</scope>
    <source>
        <strain evidence="4 5">DSM 45975</strain>
    </source>
</reference>